<feature type="binding site" evidence="7">
    <location>
        <position position="95"/>
    </location>
    <ligand>
        <name>[4Fe-4S] cluster</name>
        <dbReference type="ChEBI" id="CHEBI:49883"/>
        <label>1</label>
    </ligand>
</feature>
<keyword evidence="5 7" id="KW-0408">Iron</keyword>
<evidence type="ECO:0000256" key="1">
    <source>
        <dbReference type="ARBA" id="ARBA00010277"/>
    </source>
</evidence>
<keyword evidence="7" id="KW-1003">Cell membrane</keyword>
<dbReference type="InterPro" id="IPR010226">
    <property type="entry name" value="NADH_quinone_OxRdtase_chainI"/>
</dbReference>
<evidence type="ECO:0000259" key="8">
    <source>
        <dbReference type="PROSITE" id="PS51379"/>
    </source>
</evidence>
<reference evidence="9 10" key="1">
    <citation type="submission" date="2023-07" db="EMBL/GenBank/DDBJ databases">
        <title>Genomic Encyclopedia of Type Strains, Phase IV (KMG-IV): sequencing the most valuable type-strain genomes for metagenomic binning, comparative biology and taxonomic classification.</title>
        <authorList>
            <person name="Goeker M."/>
        </authorList>
    </citation>
    <scope>NUCLEOTIDE SEQUENCE [LARGE SCALE GENOMIC DNA]</scope>
    <source>
        <strain evidence="9 10">DSM 4006</strain>
    </source>
</reference>
<evidence type="ECO:0000313" key="10">
    <source>
        <dbReference type="Proteomes" id="UP001232973"/>
    </source>
</evidence>
<dbReference type="PROSITE" id="PS51379">
    <property type="entry name" value="4FE4S_FER_2"/>
    <property type="match status" value="2"/>
</dbReference>
<organism evidence="9 10">
    <name type="scientific">Alicyclobacillus cycloheptanicus</name>
    <dbReference type="NCBI Taxonomy" id="1457"/>
    <lineage>
        <taxon>Bacteria</taxon>
        <taxon>Bacillati</taxon>
        <taxon>Bacillota</taxon>
        <taxon>Bacilli</taxon>
        <taxon>Bacillales</taxon>
        <taxon>Alicyclobacillaceae</taxon>
        <taxon>Alicyclobacillus</taxon>
    </lineage>
</organism>
<dbReference type="NCBIfam" id="TIGR01971">
    <property type="entry name" value="NuoI"/>
    <property type="match status" value="1"/>
</dbReference>
<name>A0ABT9XGI8_9BACL</name>
<keyword evidence="2 7" id="KW-0004">4Fe-4S</keyword>
<comment type="caution">
    <text evidence="9">The sequence shown here is derived from an EMBL/GenBank/DDBJ whole genome shotgun (WGS) entry which is preliminary data.</text>
</comment>
<sequence length="163" mass="18535">MFGFLKGLGVTLSQLPRKKVTLQYPDVMPEWPERFRGVHRFIPELCISCQQCARICPTSCISLSGARDQNKKMRIDTFDINFEICILCDLCTEVCPTEAVLMSDTFEMAKYTRDDLYLDMHWLYENELRYEKNHPERFAAAAEAVEAAAKAADEAAPKKAGDA</sequence>
<evidence type="ECO:0000256" key="2">
    <source>
        <dbReference type="ARBA" id="ARBA00022485"/>
    </source>
</evidence>
<feature type="binding site" evidence="7">
    <location>
        <position position="85"/>
    </location>
    <ligand>
        <name>[4Fe-4S] cluster</name>
        <dbReference type="ChEBI" id="CHEBI:49883"/>
        <label>2</label>
    </ligand>
</feature>
<keyword evidence="7" id="KW-0472">Membrane</keyword>
<feature type="binding site" evidence="7">
    <location>
        <position position="56"/>
    </location>
    <ligand>
        <name>[4Fe-4S] cluster</name>
        <dbReference type="ChEBI" id="CHEBI:49883"/>
        <label>2</label>
    </ligand>
</feature>
<feature type="binding site" evidence="7">
    <location>
        <position position="91"/>
    </location>
    <ligand>
        <name>[4Fe-4S] cluster</name>
        <dbReference type="ChEBI" id="CHEBI:49883"/>
        <label>2</label>
    </ligand>
</feature>
<keyword evidence="4 7" id="KW-1278">Translocase</keyword>
<comment type="subunit">
    <text evidence="7">NDH-1 is composed of 14 different subunits. Subunits NuoA, H, J, K, L, M, N constitute the membrane sector of the complex.</text>
</comment>
<proteinExistence type="inferred from homology"/>
<dbReference type="PANTHER" id="PTHR10849">
    <property type="entry name" value="NADH DEHYDROGENASE UBIQUINONE IRON-SULFUR PROTEIN 8, MITOCHONDRIAL"/>
    <property type="match status" value="1"/>
</dbReference>
<comment type="catalytic activity">
    <reaction evidence="7">
        <text>a quinone + NADH + 5 H(+)(in) = a quinol + NAD(+) + 4 H(+)(out)</text>
        <dbReference type="Rhea" id="RHEA:57888"/>
        <dbReference type="ChEBI" id="CHEBI:15378"/>
        <dbReference type="ChEBI" id="CHEBI:24646"/>
        <dbReference type="ChEBI" id="CHEBI:57540"/>
        <dbReference type="ChEBI" id="CHEBI:57945"/>
        <dbReference type="ChEBI" id="CHEBI:132124"/>
    </reaction>
</comment>
<feature type="domain" description="4Fe-4S ferredoxin-type" evidence="8">
    <location>
        <begin position="37"/>
        <end position="66"/>
    </location>
</feature>
<dbReference type="PROSITE" id="PS00198">
    <property type="entry name" value="4FE4S_FER_1"/>
    <property type="match status" value="1"/>
</dbReference>
<evidence type="ECO:0000313" key="9">
    <source>
        <dbReference type="EMBL" id="MDQ0189412.1"/>
    </source>
</evidence>
<comment type="cofactor">
    <cofactor evidence="7">
        <name>[4Fe-4S] cluster</name>
        <dbReference type="ChEBI" id="CHEBI:49883"/>
    </cofactor>
    <text evidence="7">Binds 2 [4Fe-4S] clusters per subunit.</text>
</comment>
<dbReference type="PANTHER" id="PTHR10849:SF20">
    <property type="entry name" value="NADH DEHYDROGENASE [UBIQUINONE] IRON-SULFUR PROTEIN 8, MITOCHONDRIAL"/>
    <property type="match status" value="1"/>
</dbReference>
<evidence type="ECO:0000256" key="6">
    <source>
        <dbReference type="ARBA" id="ARBA00023014"/>
    </source>
</evidence>
<dbReference type="Pfam" id="PF12838">
    <property type="entry name" value="Fer4_7"/>
    <property type="match status" value="1"/>
</dbReference>
<feature type="binding site" evidence="7">
    <location>
        <position position="88"/>
    </location>
    <ligand>
        <name>[4Fe-4S] cluster</name>
        <dbReference type="ChEBI" id="CHEBI:49883"/>
        <label>2</label>
    </ligand>
</feature>
<feature type="domain" description="4Fe-4S ferredoxin-type" evidence="8">
    <location>
        <begin position="76"/>
        <end position="105"/>
    </location>
</feature>
<accession>A0ABT9XGI8</accession>
<keyword evidence="3 7" id="KW-0479">Metal-binding</keyword>
<evidence type="ECO:0000256" key="5">
    <source>
        <dbReference type="ARBA" id="ARBA00023004"/>
    </source>
</evidence>
<keyword evidence="6 7" id="KW-0411">Iron-sulfur</keyword>
<dbReference type="RefSeq" id="WP_274457074.1">
    <property type="nucleotide sequence ID" value="NZ_CP067097.1"/>
</dbReference>
<keyword evidence="7" id="KW-0830">Ubiquinone</keyword>
<keyword evidence="7" id="KW-0874">Quinone</keyword>
<evidence type="ECO:0000256" key="3">
    <source>
        <dbReference type="ARBA" id="ARBA00022723"/>
    </source>
</evidence>
<evidence type="ECO:0000256" key="7">
    <source>
        <dbReference type="HAMAP-Rule" id="MF_01351"/>
    </source>
</evidence>
<comment type="subcellular location">
    <subcellularLocation>
        <location evidence="7">Cell membrane</location>
        <topology evidence="7">Peripheral membrane protein</topology>
    </subcellularLocation>
</comment>
<dbReference type="Gene3D" id="3.30.70.3270">
    <property type="match status" value="1"/>
</dbReference>
<evidence type="ECO:0000256" key="4">
    <source>
        <dbReference type="ARBA" id="ARBA00022967"/>
    </source>
</evidence>
<dbReference type="InterPro" id="IPR017900">
    <property type="entry name" value="4Fe4S_Fe_S_CS"/>
</dbReference>
<comment type="similarity">
    <text evidence="1 7">Belongs to the complex I 23 kDa subunit family.</text>
</comment>
<dbReference type="InterPro" id="IPR017896">
    <property type="entry name" value="4Fe4S_Fe-S-bd"/>
</dbReference>
<dbReference type="EC" id="7.1.1.-" evidence="7"/>
<feature type="binding site" evidence="7">
    <location>
        <position position="52"/>
    </location>
    <ligand>
        <name>[4Fe-4S] cluster</name>
        <dbReference type="ChEBI" id="CHEBI:49883"/>
        <label>1</label>
    </ligand>
</feature>
<dbReference type="EMBL" id="JAUSTP010000007">
    <property type="protein sequence ID" value="MDQ0189412.1"/>
    <property type="molecule type" value="Genomic_DNA"/>
</dbReference>
<protein>
    <recommendedName>
        <fullName evidence="7">NADH-quinone oxidoreductase subunit I</fullName>
        <ecNumber evidence="7">7.1.1.-</ecNumber>
    </recommendedName>
    <alternativeName>
        <fullName evidence="7">NADH dehydrogenase I subunit I</fullName>
    </alternativeName>
    <alternativeName>
        <fullName evidence="7">NDH-1 subunit I</fullName>
    </alternativeName>
</protein>
<keyword evidence="10" id="KW-1185">Reference proteome</keyword>
<gene>
    <name evidence="7" type="primary">nuoI</name>
    <name evidence="9" type="ORF">J2S03_001244</name>
</gene>
<dbReference type="Proteomes" id="UP001232973">
    <property type="component" value="Unassembled WGS sequence"/>
</dbReference>
<dbReference type="HAMAP" id="MF_01351">
    <property type="entry name" value="NDH1_NuoI"/>
    <property type="match status" value="1"/>
</dbReference>
<dbReference type="SUPFAM" id="SSF54862">
    <property type="entry name" value="4Fe-4S ferredoxins"/>
    <property type="match status" value="1"/>
</dbReference>
<comment type="function">
    <text evidence="7">NDH-1 shuttles electrons from NADH, via FMN and iron-sulfur (Fe-S) centers, to quinones in the respiratory chain. The immediate electron acceptor for the enzyme in this species is believed to be ubiquinone. Couples the redox reaction to proton translocation (for every two electrons transferred, four hydrogen ions are translocated across the cytoplasmic membrane), and thus conserves the redox energy in a proton gradient.</text>
</comment>
<feature type="binding site" evidence="7">
    <location>
        <position position="46"/>
    </location>
    <ligand>
        <name>[4Fe-4S] cluster</name>
        <dbReference type="ChEBI" id="CHEBI:49883"/>
        <label>1</label>
    </ligand>
</feature>
<keyword evidence="7" id="KW-0520">NAD</keyword>
<feature type="binding site" evidence="7">
    <location>
        <position position="49"/>
    </location>
    <ligand>
        <name>[4Fe-4S] cluster</name>
        <dbReference type="ChEBI" id="CHEBI:49883"/>
        <label>1</label>
    </ligand>
</feature>